<reference evidence="1 2" key="1">
    <citation type="journal article" date="2012" name="J. Biotechnol.">
        <title>Genome sequence of the plant growth promoting strain Bacillus amyloliquefaciens subsp. plantarum B9601-Y2 and expression of mersacidin and other secondary metabolites.</title>
        <authorList>
            <person name="He P."/>
            <person name="Hao K."/>
            <person name="Blom J."/>
            <person name="Ruckert C."/>
            <person name="Vater J."/>
            <person name="Mao Z."/>
            <person name="Wu Y."/>
            <person name="Hou M."/>
            <person name="He P."/>
            <person name="He Y."/>
            <person name="Borriss R."/>
        </authorList>
    </citation>
    <scope>NUCLEOTIDE SEQUENCE [LARGE SCALE GENOMIC DNA]</scope>
    <source>
        <strain evidence="1">Y2</strain>
    </source>
</reference>
<dbReference type="Proteomes" id="UP000002878">
    <property type="component" value="Chromosome"/>
</dbReference>
<dbReference type="AlphaFoldDB" id="I2C0U7"/>
<dbReference type="KEGG" id="bqy:MUS_0189"/>
<organism evidence="1 2">
    <name type="scientific">Bacillus amyloliquefaciens (strain Y2)</name>
    <name type="common">Bacillus amyloliquefaciens subsp. plantarum (strain B9601-Y2)</name>
    <dbReference type="NCBI Taxonomy" id="1155777"/>
    <lineage>
        <taxon>Bacteria</taxon>
        <taxon>Bacillati</taxon>
        <taxon>Bacillota</taxon>
        <taxon>Bacilli</taxon>
        <taxon>Bacillales</taxon>
        <taxon>Bacillaceae</taxon>
        <taxon>Bacillus</taxon>
        <taxon>Bacillus amyloliquefaciens group</taxon>
    </lineage>
</organism>
<dbReference type="EMBL" id="CP003332">
    <property type="protein sequence ID" value="AFJ60271.1"/>
    <property type="molecule type" value="Genomic_DNA"/>
</dbReference>
<evidence type="ECO:0000313" key="1">
    <source>
        <dbReference type="EMBL" id="AFJ60271.1"/>
    </source>
</evidence>
<name>I2C0U7_BACAY</name>
<sequence length="39" mass="4044">MAHAVKSSLFSLCFSLAGKAGLFASFIITAPELSARKTA</sequence>
<accession>I2C0U7</accession>
<gene>
    <name evidence="1" type="ORF">MUS_0189</name>
</gene>
<proteinExistence type="predicted"/>
<evidence type="ECO:0000313" key="2">
    <source>
        <dbReference type="Proteomes" id="UP000002878"/>
    </source>
</evidence>
<protein>
    <submittedName>
        <fullName evidence="1">Uncharacterized protein</fullName>
    </submittedName>
</protein>
<dbReference type="HOGENOM" id="CLU_3304071_0_0_9"/>